<accession>A0ABV9Z5E0</accession>
<name>A0ABV9Z5E0_9HYPH</name>
<evidence type="ECO:0000256" key="2">
    <source>
        <dbReference type="ARBA" id="ARBA00009325"/>
    </source>
</evidence>
<dbReference type="Proteomes" id="UP001595796">
    <property type="component" value="Unassembled WGS sequence"/>
</dbReference>
<evidence type="ECO:0000256" key="3">
    <source>
        <dbReference type="ARBA" id="ARBA00015086"/>
    </source>
</evidence>
<keyword evidence="6" id="KW-1185">Reference proteome</keyword>
<proteinExistence type="inferred from homology"/>
<comment type="similarity">
    <text evidence="2">Belongs to the PqqA family.</text>
</comment>
<reference evidence="6" key="1">
    <citation type="journal article" date="2019" name="Int. J. Syst. Evol. Microbiol.">
        <title>The Global Catalogue of Microorganisms (GCM) 10K type strain sequencing project: providing services to taxonomists for standard genome sequencing and annotation.</title>
        <authorList>
            <consortium name="The Broad Institute Genomics Platform"/>
            <consortium name="The Broad Institute Genome Sequencing Center for Infectious Disease"/>
            <person name="Wu L."/>
            <person name="Ma J."/>
        </authorList>
    </citation>
    <scope>NUCLEOTIDE SEQUENCE [LARGE SCALE GENOMIC DNA]</scope>
    <source>
        <strain evidence="6">CGMCC 1.16444</strain>
    </source>
</reference>
<dbReference type="Pfam" id="PF08042">
    <property type="entry name" value="PqqA"/>
    <property type="match status" value="1"/>
</dbReference>
<evidence type="ECO:0000256" key="4">
    <source>
        <dbReference type="ARBA" id="ARBA00022905"/>
    </source>
</evidence>
<dbReference type="NCBIfam" id="TIGR02107">
    <property type="entry name" value="PQQ_syn_pqqA"/>
    <property type="match status" value="1"/>
</dbReference>
<dbReference type="InterPro" id="IPR011725">
    <property type="entry name" value="PQQ_synth_PqqA"/>
</dbReference>
<evidence type="ECO:0000256" key="1">
    <source>
        <dbReference type="ARBA" id="ARBA00004886"/>
    </source>
</evidence>
<comment type="caution">
    <text evidence="5">The sequence shown here is derived from an EMBL/GenBank/DDBJ whole genome shotgun (WGS) entry which is preliminary data.</text>
</comment>
<sequence length="32" mass="3373">MAWETPVIVETSCGLEVTAYAPAEGIEGDGEF</sequence>
<comment type="pathway">
    <text evidence="1">Cofactor biosynthesis; pyrroloquinoline quinone biosynthesis.</text>
</comment>
<protein>
    <recommendedName>
        <fullName evidence="3">Coenzyme PQQ synthesis protein A</fullName>
    </recommendedName>
</protein>
<organism evidence="5 6">
    <name type="scientific">Flaviflagellibacter deserti</name>
    <dbReference type="NCBI Taxonomy" id="2267266"/>
    <lineage>
        <taxon>Bacteria</taxon>
        <taxon>Pseudomonadati</taxon>
        <taxon>Pseudomonadota</taxon>
        <taxon>Alphaproteobacteria</taxon>
        <taxon>Hyphomicrobiales</taxon>
        <taxon>Flaviflagellibacter</taxon>
    </lineage>
</organism>
<dbReference type="EMBL" id="JBHSJF010000006">
    <property type="protein sequence ID" value="MFC5068729.1"/>
    <property type="molecule type" value="Genomic_DNA"/>
</dbReference>
<evidence type="ECO:0000313" key="5">
    <source>
        <dbReference type="EMBL" id="MFC5068729.1"/>
    </source>
</evidence>
<dbReference type="RefSeq" id="WP_114956079.1">
    <property type="nucleotide sequence ID" value="NZ_JBHSJF010000006.1"/>
</dbReference>
<keyword evidence="4" id="KW-0884">PQQ biosynthesis</keyword>
<gene>
    <name evidence="5" type="primary">pqqA</name>
    <name evidence="5" type="ORF">ACFPFW_11990</name>
</gene>
<evidence type="ECO:0000313" key="6">
    <source>
        <dbReference type="Proteomes" id="UP001595796"/>
    </source>
</evidence>